<dbReference type="Gene3D" id="3.15.30.10">
    <property type="entry name" value="putative capsid protein of prophage domain like"/>
    <property type="match status" value="1"/>
</dbReference>
<organism evidence="1 2">
    <name type="scientific">Psychrobacter piscatorii</name>
    <dbReference type="NCBI Taxonomy" id="554343"/>
    <lineage>
        <taxon>Bacteria</taxon>
        <taxon>Pseudomonadati</taxon>
        <taxon>Pseudomonadota</taxon>
        <taxon>Gammaproteobacteria</taxon>
        <taxon>Moraxellales</taxon>
        <taxon>Moraxellaceae</taxon>
        <taxon>Psychrobacter</taxon>
    </lineage>
</organism>
<dbReference type="Gene3D" id="3.30.1930.10">
    <property type="entry name" value="capsid protein of prophage domain"/>
    <property type="match status" value="1"/>
</dbReference>
<dbReference type="Proteomes" id="UP000051202">
    <property type="component" value="Unassembled WGS sequence"/>
</dbReference>
<dbReference type="RefSeq" id="WP_058023929.1">
    <property type="nucleotide sequence ID" value="NZ_LNDJ01000047.1"/>
</dbReference>
<evidence type="ECO:0008006" key="3">
    <source>
        <dbReference type="Google" id="ProtNLM"/>
    </source>
</evidence>
<protein>
    <recommendedName>
        <fullName evidence="3">Phage capsid protein</fullName>
    </recommendedName>
</protein>
<dbReference type="STRING" id="554343.AS194_05030"/>
<keyword evidence="2" id="KW-1185">Reference proteome</keyword>
<evidence type="ECO:0000313" key="2">
    <source>
        <dbReference type="Proteomes" id="UP000051202"/>
    </source>
</evidence>
<sequence length="364" mass="40773">MATFNIEGAEIETASFEELGAVYDLSKPVDTFFRDRYFGNPIYLNNEDKVPVGDIKTYIPLAPAVLPTAQGRVIKDKVELNIRHIPAPYFKPSVVVEPLSKIDAKLQKLLQAMKVVATKGIGVPPTMQDEWDMAAANAYWLIRQSLTARIIMMCRDALLYGKVVVEGDDNAGVTVDFGRHVDLNFSPLIPWDQEGATPYRDIRKIVKNLVKHGKRRPVDAQMSSRVFDAMTDDKEFNEKFTASKDTNATRVFDGGFGGETEAKLRGTVDGINFWTYDVEFEKEDGTSELMIPEDGFWLISELNNPLYYCMIKHRKNPAKLAMELMPYHVYSNNPPIDEFIADSSPLPVTINKNGACGGTGFITL</sequence>
<dbReference type="AlphaFoldDB" id="A0A0T6DTA8"/>
<accession>A0A0T6DTA8</accession>
<comment type="caution">
    <text evidence="1">The sequence shown here is derived from an EMBL/GenBank/DDBJ whole genome shotgun (WGS) entry which is preliminary data.</text>
</comment>
<proteinExistence type="predicted"/>
<dbReference type="Pfam" id="PF03864">
    <property type="entry name" value="Phage_cap_E"/>
    <property type="match status" value="1"/>
</dbReference>
<evidence type="ECO:0000313" key="1">
    <source>
        <dbReference type="EMBL" id="KRU23294.1"/>
    </source>
</evidence>
<dbReference type="EMBL" id="LNDJ01000047">
    <property type="protein sequence ID" value="KRU23294.1"/>
    <property type="molecule type" value="Genomic_DNA"/>
</dbReference>
<name>A0A0T6DTA8_9GAMM</name>
<gene>
    <name evidence="1" type="ORF">AS194_05030</name>
</gene>
<reference evidence="1 2" key="1">
    <citation type="submission" date="2015-11" db="EMBL/GenBank/DDBJ databases">
        <title>Permanent draft genome of Psychrobacter piscatorii LQ58.</title>
        <authorList>
            <person name="Zhou M."/>
            <person name="Dong B."/>
            <person name="Liu Q."/>
        </authorList>
    </citation>
    <scope>NUCLEOTIDE SEQUENCE [LARGE SCALE GENOMIC DNA]</scope>
    <source>
        <strain evidence="1 2">LQ58</strain>
    </source>
</reference>
<dbReference type="InterPro" id="IPR005564">
    <property type="entry name" value="Major_capsid_GpE"/>
</dbReference>